<dbReference type="EMBL" id="MU250528">
    <property type="protein sequence ID" value="KAG7449402.1"/>
    <property type="molecule type" value="Genomic_DNA"/>
</dbReference>
<sequence>MVKGKRNVALYRNGPVIDLTLDDADNRASIPGPTHTIAPPTPASIPEHRPRHSFSSFFSHQENSGQQSQDDEWLALSIARVVTPPKAPSVASQNLAIIPPLAFDRNLPKISSPQPVDPLKDNHGLPEDSVVPTSQSQEICLSQLSPRKIRAGLLFSSYIPKPCPLDIVPTSQSQSEVEITSTEDISWITSRSLDRNFVRSVSSKTLHALGPSQSDPGLDITHFFEDDDNTNKGVNLPATQCTSSTDSDPEYDDNPFSTNPADRPPINLTQNSSATESDPDYDAYPFSTNPADRPTVEEDGDTTIVVTGSRTCPTQSEGSLPNIVKDFRDMFGVGDGSYPDDFPMSLR</sequence>
<keyword evidence="3" id="KW-1185">Reference proteome</keyword>
<evidence type="ECO:0000313" key="3">
    <source>
        <dbReference type="Proteomes" id="UP000812287"/>
    </source>
</evidence>
<dbReference type="RefSeq" id="XP_043042902.1">
    <property type="nucleotide sequence ID" value="XM_043190337.1"/>
</dbReference>
<feature type="region of interest" description="Disordered" evidence="1">
    <location>
        <begin position="207"/>
        <end position="298"/>
    </location>
</feature>
<proteinExistence type="predicted"/>
<name>A0A9P7VYR3_9AGAR</name>
<dbReference type="OrthoDB" id="3059337at2759"/>
<dbReference type="AlphaFoldDB" id="A0A9P7VYR3"/>
<organism evidence="2 3">
    <name type="scientific">Guyanagaster necrorhizus</name>
    <dbReference type="NCBI Taxonomy" id="856835"/>
    <lineage>
        <taxon>Eukaryota</taxon>
        <taxon>Fungi</taxon>
        <taxon>Dikarya</taxon>
        <taxon>Basidiomycota</taxon>
        <taxon>Agaricomycotina</taxon>
        <taxon>Agaricomycetes</taxon>
        <taxon>Agaricomycetidae</taxon>
        <taxon>Agaricales</taxon>
        <taxon>Marasmiineae</taxon>
        <taxon>Physalacriaceae</taxon>
        <taxon>Guyanagaster</taxon>
    </lineage>
</organism>
<dbReference type="Proteomes" id="UP000812287">
    <property type="component" value="Unassembled WGS sequence"/>
</dbReference>
<evidence type="ECO:0000313" key="2">
    <source>
        <dbReference type="EMBL" id="KAG7449402.1"/>
    </source>
</evidence>
<gene>
    <name evidence="2" type="ORF">BT62DRAFT_992411</name>
</gene>
<dbReference type="GeneID" id="66112634"/>
<comment type="caution">
    <text evidence="2">The sequence shown here is derived from an EMBL/GenBank/DDBJ whole genome shotgun (WGS) entry which is preliminary data.</text>
</comment>
<feature type="region of interest" description="Disordered" evidence="1">
    <location>
        <begin position="32"/>
        <end position="66"/>
    </location>
</feature>
<feature type="compositionally biased region" description="Polar residues" evidence="1">
    <location>
        <begin position="231"/>
        <end position="246"/>
    </location>
</feature>
<protein>
    <submittedName>
        <fullName evidence="2">Uncharacterized protein</fullName>
    </submittedName>
</protein>
<reference evidence="2" key="1">
    <citation type="submission" date="2020-11" db="EMBL/GenBank/DDBJ databases">
        <title>Adaptations for nitrogen fixation in a non-lichenized fungal sporocarp promotes dispersal by wood-feeding termites.</title>
        <authorList>
            <consortium name="DOE Joint Genome Institute"/>
            <person name="Koch R.A."/>
            <person name="Yoon G."/>
            <person name="Arayal U."/>
            <person name="Lail K."/>
            <person name="Amirebrahimi M."/>
            <person name="Labutti K."/>
            <person name="Lipzen A."/>
            <person name="Riley R."/>
            <person name="Barry K."/>
            <person name="Henrissat B."/>
            <person name="Grigoriev I.V."/>
            <person name="Herr J.R."/>
            <person name="Aime M.C."/>
        </authorList>
    </citation>
    <scope>NUCLEOTIDE SEQUENCE</scope>
    <source>
        <strain evidence="2">MCA 3950</strain>
    </source>
</reference>
<evidence type="ECO:0000256" key="1">
    <source>
        <dbReference type="SAM" id="MobiDB-lite"/>
    </source>
</evidence>
<feature type="compositionally biased region" description="Polar residues" evidence="1">
    <location>
        <begin position="267"/>
        <end position="276"/>
    </location>
</feature>
<accession>A0A9P7VYR3</accession>